<accession>A0AB39JDV6</accession>
<reference evidence="2" key="1">
    <citation type="submission" date="2024-03" db="EMBL/GenBank/DDBJ databases">
        <title>Eukaryotic viruses encode the ribosomal protein eL40.</title>
        <authorList>
            <person name="Thomy J."/>
            <person name="Schvarcz C.R."/>
            <person name="McBeain K.A."/>
            <person name="Edwards K.F."/>
            <person name="Steward G.F."/>
        </authorList>
    </citation>
    <scope>NUCLEOTIDE SEQUENCE</scope>
    <source>
        <strain evidence="2">FloV-SA2</strain>
    </source>
</reference>
<protein>
    <submittedName>
        <fullName evidence="2">Uncharacterized protein</fullName>
    </submittedName>
</protein>
<dbReference type="EMBL" id="PP542043">
    <property type="protein sequence ID" value="XDO02263.1"/>
    <property type="molecule type" value="Genomic_DNA"/>
</dbReference>
<organism evidence="2">
    <name type="scientific">Florenciella sp. virus SA2</name>
    <dbReference type="NCBI Taxonomy" id="3240092"/>
    <lineage>
        <taxon>Viruses</taxon>
    </lineage>
</organism>
<name>A0AB39JDV6_9VIRU</name>
<evidence type="ECO:0000256" key="1">
    <source>
        <dbReference type="SAM" id="Phobius"/>
    </source>
</evidence>
<sequence length="104" mass="12231">MNIPIARLDDSPINIASFIDNNDPPPDNIIIVNYEPVQLINQIASLEVIQVVSNDQSLDDHIDYMRRNYNKNLFYKLKIYYFIYILLFLIIILLFTTNLILKNN</sequence>
<keyword evidence="1" id="KW-0812">Transmembrane</keyword>
<gene>
    <name evidence="2" type="ORF">FloV-SA2_00445</name>
</gene>
<feature type="transmembrane region" description="Helical" evidence="1">
    <location>
        <begin position="79"/>
        <end position="101"/>
    </location>
</feature>
<evidence type="ECO:0000313" key="2">
    <source>
        <dbReference type="EMBL" id="XDO02263.1"/>
    </source>
</evidence>
<keyword evidence="1" id="KW-0472">Membrane</keyword>
<proteinExistence type="predicted"/>
<keyword evidence="1" id="KW-1133">Transmembrane helix</keyword>